<dbReference type="RefSeq" id="WP_271867760.1">
    <property type="nucleotide sequence ID" value="NZ_JAQMFO010000055.1"/>
</dbReference>
<name>A0AAW6BPM2_9GAMM</name>
<dbReference type="Proteomes" id="UP001212996">
    <property type="component" value="Unassembled WGS sequence"/>
</dbReference>
<dbReference type="AlphaFoldDB" id="A0AAW6BPM2"/>
<protein>
    <submittedName>
        <fullName evidence="1">Uncharacterized protein</fullName>
    </submittedName>
</protein>
<evidence type="ECO:0000313" key="1">
    <source>
        <dbReference type="EMBL" id="MDB6374716.1"/>
    </source>
</evidence>
<proteinExistence type="predicted"/>
<organism evidence="1 2">
    <name type="scientific">Photorhabdus bodei</name>
    <dbReference type="NCBI Taxonomy" id="2029681"/>
    <lineage>
        <taxon>Bacteria</taxon>
        <taxon>Pseudomonadati</taxon>
        <taxon>Pseudomonadota</taxon>
        <taxon>Gammaproteobacteria</taxon>
        <taxon>Enterobacterales</taxon>
        <taxon>Morganellaceae</taxon>
        <taxon>Photorhabdus</taxon>
    </lineage>
</organism>
<comment type="caution">
    <text evidence="1">The sequence shown here is derived from an EMBL/GenBank/DDBJ whole genome shotgun (WGS) entry which is preliminary data.</text>
</comment>
<dbReference type="EMBL" id="JAQMFO010000055">
    <property type="protein sequence ID" value="MDB6374716.1"/>
    <property type="molecule type" value="Genomic_DNA"/>
</dbReference>
<gene>
    <name evidence="1" type="ORF">PH362_23055</name>
</gene>
<sequence>MTRNSEEIFVMNVERRGHVKRPCPVSNCQTGGDAEVKAKPFVIDKRDVHRAGLLVKANQGMTGVDGRTIADFKSNLKGNLYKTVEPLIIGQLLSAPGERCHYSQEIRW</sequence>
<accession>A0AAW6BPM2</accession>
<evidence type="ECO:0000313" key="2">
    <source>
        <dbReference type="Proteomes" id="UP001212996"/>
    </source>
</evidence>
<reference evidence="1" key="1">
    <citation type="submission" date="2023-01" db="EMBL/GenBank/DDBJ databases">
        <title>Genome sequencing of Photorhabdus bodei 09-20.</title>
        <authorList>
            <person name="Kalindamar S."/>
            <person name="Kumru S."/>
        </authorList>
    </citation>
    <scope>NUCLEOTIDE SEQUENCE</scope>
    <source>
        <strain evidence="1">09-20</strain>
    </source>
</reference>